<reference evidence="2" key="1">
    <citation type="submission" date="2016-12" db="EMBL/GenBank/DDBJ databases">
        <authorList>
            <person name="Varghese N."/>
            <person name="Submissions S."/>
        </authorList>
    </citation>
    <scope>NUCLEOTIDE SEQUENCE [LARGE SCALE GENOMIC DNA]</scope>
    <source>
        <strain evidence="2">DSM 11032</strain>
    </source>
</reference>
<name>A0A1M7SQ14_9SPHN</name>
<sequence length="46" mass="4979">MLIGAHVTQFDFAIDGEARVNGQTATTLRRERDVLAPLPTIGVQAQ</sequence>
<evidence type="ECO:0000313" key="1">
    <source>
        <dbReference type="EMBL" id="SHN60623.1"/>
    </source>
</evidence>
<dbReference type="EMBL" id="FRDF01000012">
    <property type="protein sequence ID" value="SHN60623.1"/>
    <property type="molecule type" value="Genomic_DNA"/>
</dbReference>
<gene>
    <name evidence="1" type="ORF">SAMN02745193_02160</name>
</gene>
<dbReference type="RefSeq" id="WP_158093711.1">
    <property type="nucleotide sequence ID" value="NZ_FRDF01000012.1"/>
</dbReference>
<protein>
    <submittedName>
        <fullName evidence="1">Uncharacterized protein</fullName>
    </submittedName>
</protein>
<organism evidence="1 2">
    <name type="scientific">Erythrobacter sanguineus</name>
    <dbReference type="NCBI Taxonomy" id="198312"/>
    <lineage>
        <taxon>Bacteria</taxon>
        <taxon>Pseudomonadati</taxon>
        <taxon>Pseudomonadota</taxon>
        <taxon>Alphaproteobacteria</taxon>
        <taxon>Sphingomonadales</taxon>
        <taxon>Erythrobacteraceae</taxon>
        <taxon>Erythrobacter/Porphyrobacter group</taxon>
        <taxon>Erythrobacter</taxon>
    </lineage>
</organism>
<proteinExistence type="predicted"/>
<dbReference type="Proteomes" id="UP000184391">
    <property type="component" value="Unassembled WGS sequence"/>
</dbReference>
<evidence type="ECO:0000313" key="2">
    <source>
        <dbReference type="Proteomes" id="UP000184391"/>
    </source>
</evidence>
<dbReference type="AlphaFoldDB" id="A0A1M7SQ14"/>
<dbReference type="OrthoDB" id="657710at2"/>
<keyword evidence="2" id="KW-1185">Reference proteome</keyword>
<accession>A0A1M7SQ14</accession>
<dbReference type="STRING" id="198312.SAMN02745193_02160"/>